<keyword evidence="2" id="KW-0472">Membrane</keyword>
<keyword evidence="2" id="KW-1133">Transmembrane helix</keyword>
<gene>
    <name evidence="3" type="ORF">VLY81_05240</name>
</gene>
<dbReference type="Proteomes" id="UP001333102">
    <property type="component" value="Chromosome"/>
</dbReference>
<dbReference type="RefSeq" id="WP_324669974.1">
    <property type="nucleotide sequence ID" value="NZ_CP141614.1"/>
</dbReference>
<organism evidence="3 4">
    <name type="scientific">Geochorda subterranea</name>
    <dbReference type="NCBI Taxonomy" id="3109564"/>
    <lineage>
        <taxon>Bacteria</taxon>
        <taxon>Bacillati</taxon>
        <taxon>Bacillota</taxon>
        <taxon>Limnochordia</taxon>
        <taxon>Limnochordales</taxon>
        <taxon>Geochordaceae</taxon>
        <taxon>Geochorda</taxon>
    </lineage>
</organism>
<evidence type="ECO:0000256" key="1">
    <source>
        <dbReference type="SAM" id="MobiDB-lite"/>
    </source>
</evidence>
<protein>
    <submittedName>
        <fullName evidence="3">Uncharacterized protein</fullName>
    </submittedName>
</protein>
<dbReference type="EMBL" id="CP141614">
    <property type="protein sequence ID" value="WRP15568.1"/>
    <property type="molecule type" value="Genomic_DNA"/>
</dbReference>
<evidence type="ECO:0000313" key="3">
    <source>
        <dbReference type="EMBL" id="WRP15568.1"/>
    </source>
</evidence>
<accession>A0ABZ1BTS1</accession>
<evidence type="ECO:0000313" key="4">
    <source>
        <dbReference type="Proteomes" id="UP001333102"/>
    </source>
</evidence>
<keyword evidence="2" id="KW-0812">Transmembrane</keyword>
<keyword evidence="4" id="KW-1185">Reference proteome</keyword>
<feature type="transmembrane region" description="Helical" evidence="2">
    <location>
        <begin position="82"/>
        <end position="101"/>
    </location>
</feature>
<name>A0ABZ1BTS1_9FIRM</name>
<proteinExistence type="predicted"/>
<reference evidence="4" key="1">
    <citation type="submission" date="2023-12" db="EMBL/GenBank/DDBJ databases">
        <title>Novel isolates from deep terrestrial aquifers shed light on the physiology and ecology of the class Limnochordia.</title>
        <authorList>
            <person name="Karnachuk O.V."/>
            <person name="Lukina A.P."/>
            <person name="Avakyan M.R."/>
            <person name="Kadnikov V."/>
            <person name="Begmatov S."/>
            <person name="Beletsky A.V."/>
            <person name="Mardanov A.V."/>
            <person name="Ravin N.V."/>
        </authorList>
    </citation>
    <scope>NUCLEOTIDE SEQUENCE [LARGE SCALE GENOMIC DNA]</scope>
    <source>
        <strain evidence="4">LN</strain>
    </source>
</reference>
<sequence length="123" mass="12035">MGDASHPELGVTARQAVNGPQAREPERMPAGVTAGATGGTLVMTAAEAAMRWAVAVAMPVIAVLLVVAAPRLTAVRLSTAPGLALTHAITLGLGSTMIVGAGSQMSEALLPCGGGPGRGSPVS</sequence>
<feature type="region of interest" description="Disordered" evidence="1">
    <location>
        <begin position="1"/>
        <end position="32"/>
    </location>
</feature>
<feature type="transmembrane region" description="Helical" evidence="2">
    <location>
        <begin position="49"/>
        <end position="70"/>
    </location>
</feature>
<evidence type="ECO:0000256" key="2">
    <source>
        <dbReference type="SAM" id="Phobius"/>
    </source>
</evidence>